<dbReference type="InterPro" id="IPR036291">
    <property type="entry name" value="NAD(P)-bd_dom_sf"/>
</dbReference>
<keyword evidence="3" id="KW-1185">Reference proteome</keyword>
<accession>A0ABW3ID86</accession>
<evidence type="ECO:0000313" key="3">
    <source>
        <dbReference type="Proteomes" id="UP001597100"/>
    </source>
</evidence>
<dbReference type="PANTHER" id="PTHR15020:SF50">
    <property type="entry name" value="UPF0659 PROTEIN YMR090W"/>
    <property type="match status" value="1"/>
</dbReference>
<feature type="domain" description="NAD(P)-binding" evidence="1">
    <location>
        <begin position="13"/>
        <end position="201"/>
    </location>
</feature>
<proteinExistence type="predicted"/>
<evidence type="ECO:0000313" key="2">
    <source>
        <dbReference type="EMBL" id="MFD0975835.1"/>
    </source>
</evidence>
<dbReference type="RefSeq" id="WP_380736873.1">
    <property type="nucleotide sequence ID" value="NZ_JBHTJP010000032.1"/>
</dbReference>
<dbReference type="Pfam" id="PF13460">
    <property type="entry name" value="NAD_binding_10"/>
    <property type="match status" value="1"/>
</dbReference>
<evidence type="ECO:0000259" key="1">
    <source>
        <dbReference type="Pfam" id="PF13460"/>
    </source>
</evidence>
<comment type="caution">
    <text evidence="2">The sequence shown here is derived from an EMBL/GenBank/DDBJ whole genome shotgun (WGS) entry which is preliminary data.</text>
</comment>
<dbReference type="EMBL" id="JBHTJP010000032">
    <property type="protein sequence ID" value="MFD0975835.1"/>
    <property type="molecule type" value="Genomic_DNA"/>
</dbReference>
<dbReference type="Gene3D" id="3.40.50.720">
    <property type="entry name" value="NAD(P)-binding Rossmann-like Domain"/>
    <property type="match status" value="1"/>
</dbReference>
<dbReference type="PANTHER" id="PTHR15020">
    <property type="entry name" value="FLAVIN REDUCTASE-RELATED"/>
    <property type="match status" value="1"/>
</dbReference>
<dbReference type="Proteomes" id="UP001597100">
    <property type="component" value="Unassembled WGS sequence"/>
</dbReference>
<dbReference type="InterPro" id="IPR016040">
    <property type="entry name" value="NAD(P)-bd_dom"/>
</dbReference>
<dbReference type="SUPFAM" id="SSF51735">
    <property type="entry name" value="NAD(P)-binding Rossmann-fold domains"/>
    <property type="match status" value="1"/>
</dbReference>
<gene>
    <name evidence="2" type="ORF">ACFQ1G_03430</name>
</gene>
<organism evidence="2 3">
    <name type="scientific">Salinimicrobium gaetbulicola</name>
    <dbReference type="NCBI Taxonomy" id="999702"/>
    <lineage>
        <taxon>Bacteria</taxon>
        <taxon>Pseudomonadati</taxon>
        <taxon>Bacteroidota</taxon>
        <taxon>Flavobacteriia</taxon>
        <taxon>Flavobacteriales</taxon>
        <taxon>Flavobacteriaceae</taxon>
        <taxon>Salinimicrobium</taxon>
    </lineage>
</organism>
<name>A0ABW3ID86_9FLAO</name>
<sequence length="292" mass="32914">MINERNKNILLAGASGALGLEILKLLEGGPFNVRALILSKKEEEEVKPFTHDIWKVDAAKEFYDIQNITEGIDVVISAMGKSVSLFTDRGNSFYEDDFEANQNLITDSQNNKVSRFVYVSIKGASLNHDFEIPRVHKKVEEILKGSDLDFTIIRPVGFFSGLHDLAIMAKRKMIPLVGDGNAKTNSIHQRDLAKLILENLFEGPELLEVGGPKIHTRLEMAKMISEKIGGKIIKVPEKIAEWGMFIPELLDKDTAEILKYFKFITTHDMIGDKYGTETFREYLDTLDLKSLP</sequence>
<protein>
    <submittedName>
        <fullName evidence="2">SDR family oxidoreductase</fullName>
    </submittedName>
</protein>
<reference evidence="3" key="1">
    <citation type="journal article" date="2019" name="Int. J. Syst. Evol. Microbiol.">
        <title>The Global Catalogue of Microorganisms (GCM) 10K type strain sequencing project: providing services to taxonomists for standard genome sequencing and annotation.</title>
        <authorList>
            <consortium name="The Broad Institute Genomics Platform"/>
            <consortium name="The Broad Institute Genome Sequencing Center for Infectious Disease"/>
            <person name="Wu L."/>
            <person name="Ma J."/>
        </authorList>
    </citation>
    <scope>NUCLEOTIDE SEQUENCE [LARGE SCALE GENOMIC DNA]</scope>
    <source>
        <strain evidence="3">CCUG 60898</strain>
    </source>
</reference>